<reference evidence="5 6" key="1">
    <citation type="submission" date="2023-06" db="EMBL/GenBank/DDBJ databases">
        <title>Black Yeasts Isolated from many extreme environments.</title>
        <authorList>
            <person name="Coleine C."/>
            <person name="Stajich J.E."/>
            <person name="Selbmann L."/>
        </authorList>
    </citation>
    <scope>NUCLEOTIDE SEQUENCE [LARGE SCALE GENOMIC DNA]</scope>
    <source>
        <strain evidence="5 6">CCFEE 5887</strain>
    </source>
</reference>
<protein>
    <submittedName>
        <fullName evidence="5">Structural maintenance of chromosomes protein 3</fullName>
    </submittedName>
</protein>
<feature type="coiled-coil region" evidence="2">
    <location>
        <begin position="771"/>
        <end position="826"/>
    </location>
</feature>
<feature type="region of interest" description="Disordered" evidence="3">
    <location>
        <begin position="970"/>
        <end position="994"/>
    </location>
</feature>
<dbReference type="Pfam" id="PF06470">
    <property type="entry name" value="SMC_hinge"/>
    <property type="match status" value="1"/>
</dbReference>
<dbReference type="GO" id="GO:0005694">
    <property type="term" value="C:chromosome"/>
    <property type="evidence" value="ECO:0007669"/>
    <property type="project" value="InterPro"/>
</dbReference>
<evidence type="ECO:0000259" key="4">
    <source>
        <dbReference type="SMART" id="SM00968"/>
    </source>
</evidence>
<dbReference type="EMBL" id="JAXLQG010000007">
    <property type="protein sequence ID" value="KAK5537590.1"/>
    <property type="molecule type" value="Genomic_DNA"/>
</dbReference>
<dbReference type="Gene3D" id="1.20.1060.20">
    <property type="match status" value="1"/>
</dbReference>
<feature type="coiled-coil region" evidence="2">
    <location>
        <begin position="617"/>
        <end position="672"/>
    </location>
</feature>
<evidence type="ECO:0000313" key="6">
    <source>
        <dbReference type="Proteomes" id="UP001345827"/>
    </source>
</evidence>
<dbReference type="InterPro" id="IPR027417">
    <property type="entry name" value="P-loop_NTPase"/>
</dbReference>
<dbReference type="Gene3D" id="3.30.70.1620">
    <property type="match status" value="1"/>
</dbReference>
<proteinExistence type="predicted"/>
<dbReference type="GO" id="GO:0051276">
    <property type="term" value="P:chromosome organization"/>
    <property type="evidence" value="ECO:0007669"/>
    <property type="project" value="InterPro"/>
</dbReference>
<dbReference type="GO" id="GO:0016887">
    <property type="term" value="F:ATP hydrolysis activity"/>
    <property type="evidence" value="ECO:0007669"/>
    <property type="project" value="InterPro"/>
</dbReference>
<feature type="compositionally biased region" description="Basic and acidic residues" evidence="3">
    <location>
        <begin position="971"/>
        <end position="984"/>
    </location>
</feature>
<dbReference type="InterPro" id="IPR024704">
    <property type="entry name" value="SMC"/>
</dbReference>
<dbReference type="AlphaFoldDB" id="A0AAV9QAK4"/>
<evidence type="ECO:0000313" key="5">
    <source>
        <dbReference type="EMBL" id="KAK5537590.1"/>
    </source>
</evidence>
<feature type="coiled-coil region" evidence="2">
    <location>
        <begin position="347"/>
        <end position="374"/>
    </location>
</feature>
<evidence type="ECO:0000256" key="2">
    <source>
        <dbReference type="SAM" id="Coils"/>
    </source>
</evidence>
<feature type="coiled-coil region" evidence="2">
    <location>
        <begin position="703"/>
        <end position="744"/>
    </location>
</feature>
<dbReference type="InterPro" id="IPR010935">
    <property type="entry name" value="SMC_hinge"/>
</dbReference>
<feature type="coiled-coil region" evidence="2">
    <location>
        <begin position="180"/>
        <end position="270"/>
    </location>
</feature>
<feature type="coiled-coil region" evidence="2">
    <location>
        <begin position="113"/>
        <end position="150"/>
    </location>
</feature>
<dbReference type="SUPFAM" id="SSF52540">
    <property type="entry name" value="P-loop containing nucleoside triphosphate hydrolases"/>
    <property type="match status" value="2"/>
</dbReference>
<dbReference type="SMART" id="SM00968">
    <property type="entry name" value="SMC_hinge"/>
    <property type="match status" value="1"/>
</dbReference>
<sequence length="1133" mass="129130">MSAYVEIVFDNSDGRFPTGNDELILRRTIGLKKDEYSLDRKNATKQDVMQLLENAGFSRANPYYIVPQGRITRLTNMKDAERLDVLKSVAGTQQFVAKKEESQKIMSETNNKLSAIDQTFEQINERLKELEEEQKELKDFQEQDKEKRALEYTLFSREQDEINKALADLEDKRAGGIDDADENRDRYAEGEDELARITQQIQNLNQQIHAARLEKKQYDDEKREKAKARAQVELEERNLSHGQAAAQRAKQTHDRELQQIRAEIQEAEKELNSIVPQFEVEVAKEQSVKSRLDEAVATQERLYGKQGRNARFKSKKDRDNWLQAQIAEAFESLSRFKATRMQTTEGIQEDQKAISSLEKEIESLQQQAGGQDDSIDQDIQKAHERRESLMDERKLLWRREAQLDSEYAAAQDDLRKAERNLSHMMDGNTSRGLDAVRRIKQQHNLQGCFGTLAELIDVPQHHTAVEVTAGNSLFHYVVDNDETATKVMEILNRERAGRITFMPLNRLKPKPVAFPNAQDARPLMSLIKYDEKYEKAVQQVFGKAIIAQNLSIAAQYARTHGLTAVTPEGDRSDKKGALTGGYHDVRASRLKATKAVVAAREKFEAVKSESSDNKKKIEKMDQTITKAMSDLQKLEQRKNQSQGNHRLLRQEIRNKMDMLQRKKDDLEAKQKQEAIIAASVKRLTDSQNAFQAELSSDFKKALTAAEETQLENLATTIQNLRREYNELSASRAETETKKANLEVRLNSSLRPQLAALEGDDFESEGNVSANVRAKKAELARLTKELDSVQENLDELEDLIETATAQVAQLEAEAAETRRQQDVLAKAIERHQRRLEKNVQMKAALQASKQEAIDNIRELGAIQEDSRTKYRKTDSNTIVKKLQKAKEALKKYSSVNKHAFEHYRKSAKQREELESRRKDLEAAKASIQNLIEVLDQRKDEAIERTFKQVSKAFAEVFQKLVPAGRGRLIIQRKTDKRQAGDHESENEQPVNKRGVENYTGVGISVSFNSKHDDQQRIQQLSGGQKSLCSLALIFAIQATDPAPFYIFDEIDANLDAQYRTAVADHLLYLANRADEEPADGDDRPTGGQFICTTFRPEMLRVADKCFGVRFGNNLSSIREETKEDALDFVESQTQ</sequence>
<name>A0AAV9QAK4_9PEZI</name>
<feature type="domain" description="SMC hinge" evidence="4">
    <location>
        <begin position="446"/>
        <end position="557"/>
    </location>
</feature>
<dbReference type="FunFam" id="3.40.50.300:FF:000370">
    <property type="entry name" value="Structural maintenance of chromosomes 3"/>
    <property type="match status" value="1"/>
</dbReference>
<dbReference type="Gene3D" id="3.40.50.300">
    <property type="entry name" value="P-loop containing nucleotide triphosphate hydrolases"/>
    <property type="match status" value="2"/>
</dbReference>
<evidence type="ECO:0000256" key="1">
    <source>
        <dbReference type="ARBA" id="ARBA00023054"/>
    </source>
</evidence>
<organism evidence="5 6">
    <name type="scientific">Vermiconidia calcicola</name>
    <dbReference type="NCBI Taxonomy" id="1690605"/>
    <lineage>
        <taxon>Eukaryota</taxon>
        <taxon>Fungi</taxon>
        <taxon>Dikarya</taxon>
        <taxon>Ascomycota</taxon>
        <taxon>Pezizomycotina</taxon>
        <taxon>Dothideomycetes</taxon>
        <taxon>Dothideomycetidae</taxon>
        <taxon>Mycosphaerellales</taxon>
        <taxon>Extremaceae</taxon>
        <taxon>Vermiconidia</taxon>
    </lineage>
</organism>
<dbReference type="Proteomes" id="UP001345827">
    <property type="component" value="Unassembled WGS sequence"/>
</dbReference>
<dbReference type="Pfam" id="PF02463">
    <property type="entry name" value="SMC_N"/>
    <property type="match status" value="1"/>
</dbReference>
<dbReference type="SUPFAM" id="SSF75553">
    <property type="entry name" value="Smc hinge domain"/>
    <property type="match status" value="1"/>
</dbReference>
<dbReference type="PANTHER" id="PTHR43977">
    <property type="entry name" value="STRUCTURAL MAINTENANCE OF CHROMOSOMES PROTEIN 3"/>
    <property type="match status" value="1"/>
</dbReference>
<dbReference type="GO" id="GO:0007059">
    <property type="term" value="P:chromosome segregation"/>
    <property type="evidence" value="ECO:0007669"/>
    <property type="project" value="UniProtKB-ARBA"/>
</dbReference>
<accession>A0AAV9QAK4</accession>
<comment type="caution">
    <text evidence="5">The sequence shown here is derived from an EMBL/GenBank/DDBJ whole genome shotgun (WGS) entry which is preliminary data.</text>
</comment>
<keyword evidence="1 2" id="KW-0175">Coiled coil</keyword>
<dbReference type="PIRSF" id="PIRSF005719">
    <property type="entry name" value="SMC"/>
    <property type="match status" value="1"/>
</dbReference>
<dbReference type="GO" id="GO:0005524">
    <property type="term" value="F:ATP binding"/>
    <property type="evidence" value="ECO:0007669"/>
    <property type="project" value="InterPro"/>
</dbReference>
<evidence type="ECO:0000256" key="3">
    <source>
        <dbReference type="SAM" id="MobiDB-lite"/>
    </source>
</evidence>
<keyword evidence="6" id="KW-1185">Reference proteome</keyword>
<gene>
    <name evidence="5" type="primary">SMC3</name>
    <name evidence="5" type="ORF">LTR25_004842</name>
</gene>
<dbReference type="InterPro" id="IPR036277">
    <property type="entry name" value="SMC_hinge_sf"/>
</dbReference>
<feature type="coiled-coil region" evidence="2">
    <location>
        <begin position="902"/>
        <end position="943"/>
    </location>
</feature>
<dbReference type="InterPro" id="IPR003395">
    <property type="entry name" value="RecF/RecN/SMC_N"/>
</dbReference>